<feature type="transmembrane region" description="Helical" evidence="7">
    <location>
        <begin position="461"/>
        <end position="485"/>
    </location>
</feature>
<comment type="subcellular location">
    <subcellularLocation>
        <location evidence="1">Membrane</location>
        <topology evidence="1">Multi-pass membrane protein</topology>
    </subcellularLocation>
</comment>
<feature type="transmembrane region" description="Helical" evidence="7">
    <location>
        <begin position="385"/>
        <end position="405"/>
    </location>
</feature>
<dbReference type="InterPro" id="IPR000175">
    <property type="entry name" value="Na/ntran_symport"/>
</dbReference>
<evidence type="ECO:0000256" key="3">
    <source>
        <dbReference type="ARBA" id="ARBA00022692"/>
    </source>
</evidence>
<evidence type="ECO:0000256" key="2">
    <source>
        <dbReference type="ARBA" id="ARBA00022448"/>
    </source>
</evidence>
<feature type="transmembrane region" description="Helical" evidence="7">
    <location>
        <begin position="178"/>
        <end position="200"/>
    </location>
</feature>
<sequence>MQTREQWGTRTGFILAAIGSAIGLGNIWRFPYVAYENGGGAFFIPYLFAMLTAGIPFLILEFGVGYKFKTSVPNLFRTLSVRWEWLGWWQVLVSFIITIYYVAVVGWTLSYFVLAFTRGWGADPSNFFFNAYLHLSDAPFAFNGIRWPILGAIICVWLICWAVLFSGIKKGIESASKVFMPLLFIMVLIITARAVTLEGAQEGLNWMFKPDFTALLNFKVWVAAYGQLFFSLSIGFAIMLTYASYLPTNSDMTNNGFITAFCNCGFSILCGVMVFAVLGNMAFLQGVGVDKVINKGVGLAFVTIPSAINSLPSPVLFGTLFFAALLFAGLSSMISICEVSVSVLIDHFRISRKRAASLFCGIGFLCGIVFASHSGLLVLDIVDRFINNFGVLAGGLVEIIFLSWICGLDGFKEKINLSSDFKVGTLWTFCLKIITPAILGYMIISNLVGDIKTPYSGYPSLALFVFGWCMVGGIIILSLIISFIVQGDEK</sequence>
<dbReference type="GO" id="GO:0016020">
    <property type="term" value="C:membrane"/>
    <property type="evidence" value="ECO:0007669"/>
    <property type="project" value="UniProtKB-SubCell"/>
</dbReference>
<feature type="transmembrane region" description="Helical" evidence="7">
    <location>
        <begin position="145"/>
        <end position="166"/>
    </location>
</feature>
<dbReference type="PRINTS" id="PR00176">
    <property type="entry name" value="NANEUSMPORT"/>
</dbReference>
<keyword evidence="3 6" id="KW-0812">Transmembrane</keyword>
<feature type="transmembrane region" description="Helical" evidence="7">
    <location>
        <begin position="426"/>
        <end position="449"/>
    </location>
</feature>
<dbReference type="GO" id="GO:0015293">
    <property type="term" value="F:symporter activity"/>
    <property type="evidence" value="ECO:0007669"/>
    <property type="project" value="UniProtKB-KW"/>
</dbReference>
<proteinExistence type="inferred from homology"/>
<dbReference type="InterPro" id="IPR037272">
    <property type="entry name" value="SNS_sf"/>
</dbReference>
<evidence type="ECO:0000256" key="1">
    <source>
        <dbReference type="ARBA" id="ARBA00004141"/>
    </source>
</evidence>
<feature type="transmembrane region" description="Helical" evidence="7">
    <location>
        <begin position="12"/>
        <end position="31"/>
    </location>
</feature>
<keyword evidence="2 6" id="KW-0813">Transport</keyword>
<evidence type="ECO:0000256" key="5">
    <source>
        <dbReference type="ARBA" id="ARBA00023136"/>
    </source>
</evidence>
<keyword evidence="5 7" id="KW-0472">Membrane</keyword>
<dbReference type="AlphaFoldDB" id="A0A2G6MSS4"/>
<feature type="transmembrane region" description="Helical" evidence="7">
    <location>
        <begin position="320"/>
        <end position="345"/>
    </location>
</feature>
<evidence type="ECO:0000313" key="8">
    <source>
        <dbReference type="EMBL" id="PIE63006.1"/>
    </source>
</evidence>
<evidence type="ECO:0000256" key="7">
    <source>
        <dbReference type="SAM" id="Phobius"/>
    </source>
</evidence>
<dbReference type="PROSITE" id="PS00610">
    <property type="entry name" value="NA_NEUROTRAN_SYMP_1"/>
    <property type="match status" value="1"/>
</dbReference>
<dbReference type="Pfam" id="PF00209">
    <property type="entry name" value="SNF"/>
    <property type="match status" value="2"/>
</dbReference>
<organism evidence="8 9">
    <name type="scientific">Desulfobacter postgatei</name>
    <dbReference type="NCBI Taxonomy" id="2293"/>
    <lineage>
        <taxon>Bacteria</taxon>
        <taxon>Pseudomonadati</taxon>
        <taxon>Thermodesulfobacteriota</taxon>
        <taxon>Desulfobacteria</taxon>
        <taxon>Desulfobacterales</taxon>
        <taxon>Desulfobacteraceae</taxon>
        <taxon>Desulfobacter</taxon>
    </lineage>
</organism>
<dbReference type="Proteomes" id="UP000231203">
    <property type="component" value="Unassembled WGS sequence"/>
</dbReference>
<protein>
    <recommendedName>
        <fullName evidence="6">Transporter</fullName>
    </recommendedName>
</protein>
<dbReference type="CDD" id="cd10334">
    <property type="entry name" value="SLC6sbd_u1"/>
    <property type="match status" value="1"/>
</dbReference>
<feature type="transmembrane region" description="Helical" evidence="7">
    <location>
        <begin position="43"/>
        <end position="64"/>
    </location>
</feature>
<comment type="caution">
    <text evidence="8">The sequence shown here is derived from an EMBL/GenBank/DDBJ whole genome shotgun (WGS) entry which is preliminary data.</text>
</comment>
<dbReference type="PANTHER" id="PTHR42948">
    <property type="entry name" value="TRANSPORTER"/>
    <property type="match status" value="1"/>
</dbReference>
<feature type="transmembrane region" description="Helical" evidence="7">
    <location>
        <begin position="257"/>
        <end position="278"/>
    </location>
</feature>
<gene>
    <name evidence="8" type="ORF">CSA25_02455</name>
</gene>
<feature type="transmembrane region" description="Helical" evidence="7">
    <location>
        <begin position="85"/>
        <end position="114"/>
    </location>
</feature>
<evidence type="ECO:0000256" key="4">
    <source>
        <dbReference type="ARBA" id="ARBA00022989"/>
    </source>
</evidence>
<keyword evidence="4 7" id="KW-1133">Transmembrane helix</keyword>
<dbReference type="PANTHER" id="PTHR42948:SF1">
    <property type="entry name" value="TRANSPORTER"/>
    <property type="match status" value="1"/>
</dbReference>
<keyword evidence="6" id="KW-0769">Symport</keyword>
<dbReference type="PROSITE" id="PS50267">
    <property type="entry name" value="NA_NEUROTRAN_SYMP_3"/>
    <property type="match status" value="1"/>
</dbReference>
<dbReference type="EMBL" id="PDTI01000022">
    <property type="protein sequence ID" value="PIE63006.1"/>
    <property type="molecule type" value="Genomic_DNA"/>
</dbReference>
<evidence type="ECO:0000313" key="9">
    <source>
        <dbReference type="Proteomes" id="UP000231203"/>
    </source>
</evidence>
<name>A0A2G6MSS4_9BACT</name>
<dbReference type="NCBIfam" id="NF037979">
    <property type="entry name" value="Na_transp"/>
    <property type="match status" value="1"/>
</dbReference>
<dbReference type="SUPFAM" id="SSF161070">
    <property type="entry name" value="SNF-like"/>
    <property type="match status" value="1"/>
</dbReference>
<feature type="transmembrane region" description="Helical" evidence="7">
    <location>
        <begin position="220"/>
        <end position="245"/>
    </location>
</feature>
<accession>A0A2G6MSS4</accession>
<reference evidence="8 9" key="1">
    <citation type="submission" date="2017-10" db="EMBL/GenBank/DDBJ databases">
        <title>Novel microbial diversity and functional potential in the marine mammal oral microbiome.</title>
        <authorList>
            <person name="Dudek N.K."/>
            <person name="Sun C.L."/>
            <person name="Burstein D."/>
            <person name="Kantor R.S."/>
            <person name="Aliaga Goltsman D.S."/>
            <person name="Bik E.M."/>
            <person name="Thomas B.C."/>
            <person name="Banfield J.F."/>
            <person name="Relman D.A."/>
        </authorList>
    </citation>
    <scope>NUCLEOTIDE SEQUENCE [LARGE SCALE GENOMIC DNA]</scope>
    <source>
        <strain evidence="8">DOLJORAL78_47_202</strain>
    </source>
</reference>
<comment type="similarity">
    <text evidence="6">Belongs to the sodium:neurotransmitter symporter (SNF) (TC 2.A.22) family.</text>
</comment>
<feature type="transmembrane region" description="Helical" evidence="7">
    <location>
        <begin position="357"/>
        <end position="379"/>
    </location>
</feature>
<evidence type="ECO:0000256" key="6">
    <source>
        <dbReference type="RuleBase" id="RU003732"/>
    </source>
</evidence>